<keyword evidence="2" id="KW-1185">Reference proteome</keyword>
<dbReference type="EMBL" id="CM035414">
    <property type="protein sequence ID" value="KAH7430437.1"/>
    <property type="molecule type" value="Genomic_DNA"/>
</dbReference>
<gene>
    <name evidence="1" type="ORF">KP509_09G099100</name>
</gene>
<evidence type="ECO:0000313" key="1">
    <source>
        <dbReference type="EMBL" id="KAH7430437.1"/>
    </source>
</evidence>
<sequence length="101" mass="11632">MPFNILTFSVFLKGPFSFQRSFFTARVQRYARAFNRINKIKSLISKCMLSSLSTESQDRKVGVCTVRKASCYPMGLTFGFVNRQTWRVSFPTASNRRGKKT</sequence>
<proteinExistence type="predicted"/>
<accession>A0A8T2U3U4</accession>
<dbReference type="Proteomes" id="UP000825935">
    <property type="component" value="Chromosome 9"/>
</dbReference>
<reference evidence="1" key="1">
    <citation type="submission" date="2021-08" db="EMBL/GenBank/DDBJ databases">
        <title>WGS assembly of Ceratopteris richardii.</title>
        <authorList>
            <person name="Marchant D.B."/>
            <person name="Chen G."/>
            <person name="Jenkins J."/>
            <person name="Shu S."/>
            <person name="Leebens-Mack J."/>
            <person name="Grimwood J."/>
            <person name="Schmutz J."/>
            <person name="Soltis P."/>
            <person name="Soltis D."/>
            <person name="Chen Z.-H."/>
        </authorList>
    </citation>
    <scope>NUCLEOTIDE SEQUENCE</scope>
    <source>
        <strain evidence="1">Whitten #5841</strain>
        <tissue evidence="1">Leaf</tissue>
    </source>
</reference>
<organism evidence="1 2">
    <name type="scientific">Ceratopteris richardii</name>
    <name type="common">Triangle waterfern</name>
    <dbReference type="NCBI Taxonomy" id="49495"/>
    <lineage>
        <taxon>Eukaryota</taxon>
        <taxon>Viridiplantae</taxon>
        <taxon>Streptophyta</taxon>
        <taxon>Embryophyta</taxon>
        <taxon>Tracheophyta</taxon>
        <taxon>Polypodiopsida</taxon>
        <taxon>Polypodiidae</taxon>
        <taxon>Polypodiales</taxon>
        <taxon>Pteridineae</taxon>
        <taxon>Pteridaceae</taxon>
        <taxon>Parkerioideae</taxon>
        <taxon>Ceratopteris</taxon>
    </lineage>
</organism>
<evidence type="ECO:0000313" key="2">
    <source>
        <dbReference type="Proteomes" id="UP000825935"/>
    </source>
</evidence>
<dbReference type="AlphaFoldDB" id="A0A8T2U3U4"/>
<comment type="caution">
    <text evidence="1">The sequence shown here is derived from an EMBL/GenBank/DDBJ whole genome shotgun (WGS) entry which is preliminary data.</text>
</comment>
<protein>
    <submittedName>
        <fullName evidence="1">Uncharacterized protein</fullName>
    </submittedName>
</protein>
<name>A0A8T2U3U4_CERRI</name>